<reference evidence="1 2" key="1">
    <citation type="journal article" date="2020" name="Cell">
        <title>Large-Scale Comparative Analyses of Tick Genomes Elucidate Their Genetic Diversity and Vector Capacities.</title>
        <authorList>
            <consortium name="Tick Genome and Microbiome Consortium (TIGMIC)"/>
            <person name="Jia N."/>
            <person name="Wang J."/>
            <person name="Shi W."/>
            <person name="Du L."/>
            <person name="Sun Y."/>
            <person name="Zhan W."/>
            <person name="Jiang J.F."/>
            <person name="Wang Q."/>
            <person name="Zhang B."/>
            <person name="Ji P."/>
            <person name="Bell-Sakyi L."/>
            <person name="Cui X.M."/>
            <person name="Yuan T.T."/>
            <person name="Jiang B.G."/>
            <person name="Yang W.F."/>
            <person name="Lam T.T."/>
            <person name="Chang Q.C."/>
            <person name="Ding S.J."/>
            <person name="Wang X.J."/>
            <person name="Zhu J.G."/>
            <person name="Ruan X.D."/>
            <person name="Zhao L."/>
            <person name="Wei J.T."/>
            <person name="Ye R.Z."/>
            <person name="Que T.C."/>
            <person name="Du C.H."/>
            <person name="Zhou Y.H."/>
            <person name="Cheng J.X."/>
            <person name="Dai P.F."/>
            <person name="Guo W.B."/>
            <person name="Han X.H."/>
            <person name="Huang E.J."/>
            <person name="Li L.F."/>
            <person name="Wei W."/>
            <person name="Gao Y.C."/>
            <person name="Liu J.Z."/>
            <person name="Shao H.Z."/>
            <person name="Wang X."/>
            <person name="Wang C.C."/>
            <person name="Yang T.C."/>
            <person name="Huo Q.B."/>
            <person name="Li W."/>
            <person name="Chen H.Y."/>
            <person name="Chen S.E."/>
            <person name="Zhou L.G."/>
            <person name="Ni X.B."/>
            <person name="Tian J.H."/>
            <person name="Sheng Y."/>
            <person name="Liu T."/>
            <person name="Pan Y.S."/>
            <person name="Xia L.Y."/>
            <person name="Li J."/>
            <person name="Zhao F."/>
            <person name="Cao W.C."/>
        </authorList>
    </citation>
    <scope>NUCLEOTIDE SEQUENCE [LARGE SCALE GENOMIC DNA]</scope>
    <source>
        <strain evidence="1">HaeL-2018</strain>
    </source>
</reference>
<comment type="caution">
    <text evidence="1">The sequence shown here is derived from an EMBL/GenBank/DDBJ whole genome shotgun (WGS) entry which is preliminary data.</text>
</comment>
<dbReference type="Proteomes" id="UP000821853">
    <property type="component" value="Unassembled WGS sequence"/>
</dbReference>
<dbReference type="VEuPathDB" id="VectorBase:HLOH_047415"/>
<gene>
    <name evidence="1" type="ORF">HPB48_023337</name>
</gene>
<evidence type="ECO:0000313" key="2">
    <source>
        <dbReference type="Proteomes" id="UP000821853"/>
    </source>
</evidence>
<evidence type="ECO:0000313" key="1">
    <source>
        <dbReference type="EMBL" id="KAH9382775.1"/>
    </source>
</evidence>
<dbReference type="EMBL" id="JABSTR010000315">
    <property type="protein sequence ID" value="KAH9382775.1"/>
    <property type="molecule type" value="Genomic_DNA"/>
</dbReference>
<organism evidence="1 2">
    <name type="scientific">Haemaphysalis longicornis</name>
    <name type="common">Bush tick</name>
    <dbReference type="NCBI Taxonomy" id="44386"/>
    <lineage>
        <taxon>Eukaryota</taxon>
        <taxon>Metazoa</taxon>
        <taxon>Ecdysozoa</taxon>
        <taxon>Arthropoda</taxon>
        <taxon>Chelicerata</taxon>
        <taxon>Arachnida</taxon>
        <taxon>Acari</taxon>
        <taxon>Parasitiformes</taxon>
        <taxon>Ixodida</taxon>
        <taxon>Ixodoidea</taxon>
        <taxon>Ixodidae</taxon>
        <taxon>Haemaphysalinae</taxon>
        <taxon>Haemaphysalis</taxon>
    </lineage>
</organism>
<name>A0A9J6GWB5_HAELO</name>
<keyword evidence="2" id="KW-1185">Reference proteome</keyword>
<evidence type="ECO:0008006" key="3">
    <source>
        <dbReference type="Google" id="ProtNLM"/>
    </source>
</evidence>
<proteinExistence type="predicted"/>
<accession>A0A9J6GWB5</accession>
<dbReference type="OrthoDB" id="6435309at2759"/>
<protein>
    <recommendedName>
        <fullName evidence="3">DDE Tnp4 domain-containing protein</fullName>
    </recommendedName>
</protein>
<sequence>MLRKVRLPGVVGAIDGSDIPIKNPGEDKQAVYMSRKNFHSLNVQVTAPTQLGLSAIHHRRFFLFQLVCDREDKITNFVARWRGSAHYNRIWEESNLHKKFAANESYKFCTFSQCVR</sequence>
<dbReference type="AlphaFoldDB" id="A0A9J6GWB5"/>